<feature type="transmembrane region" description="Helical" evidence="1">
    <location>
        <begin position="45"/>
        <end position="62"/>
    </location>
</feature>
<reference evidence="2 3" key="1">
    <citation type="submission" date="2023-06" db="EMBL/GenBank/DDBJ databases">
        <authorList>
            <person name="Ye Y.-Q."/>
            <person name="Du Z.-J."/>
        </authorList>
    </citation>
    <scope>NUCLEOTIDE SEQUENCE [LARGE SCALE GENOMIC DNA]</scope>
    <source>
        <strain evidence="2 3">SDUM287046</strain>
    </source>
</reference>
<keyword evidence="3" id="KW-1185">Reference proteome</keyword>
<evidence type="ECO:0000313" key="3">
    <source>
        <dbReference type="Proteomes" id="UP001244787"/>
    </source>
</evidence>
<comment type="caution">
    <text evidence="2">The sequence shown here is derived from an EMBL/GenBank/DDBJ whole genome shotgun (WGS) entry which is preliminary data.</text>
</comment>
<feature type="transmembrane region" description="Helical" evidence="1">
    <location>
        <begin position="14"/>
        <end position="33"/>
    </location>
</feature>
<organism evidence="2 3">
    <name type="scientific">Aequorivita aurantiaca</name>
    <dbReference type="NCBI Taxonomy" id="3053356"/>
    <lineage>
        <taxon>Bacteria</taxon>
        <taxon>Pseudomonadati</taxon>
        <taxon>Bacteroidota</taxon>
        <taxon>Flavobacteriia</taxon>
        <taxon>Flavobacteriales</taxon>
        <taxon>Flavobacteriaceae</taxon>
        <taxon>Aequorivita</taxon>
    </lineage>
</organism>
<protein>
    <submittedName>
        <fullName evidence="2">Uncharacterized protein</fullName>
    </submittedName>
</protein>
<dbReference type="Proteomes" id="UP001244787">
    <property type="component" value="Unassembled WGS sequence"/>
</dbReference>
<evidence type="ECO:0000256" key="1">
    <source>
        <dbReference type="SAM" id="Phobius"/>
    </source>
</evidence>
<gene>
    <name evidence="2" type="ORF">QRD02_03570</name>
</gene>
<evidence type="ECO:0000313" key="2">
    <source>
        <dbReference type="EMBL" id="MDN3723449.1"/>
    </source>
</evidence>
<sequence length="97" mass="12032">MILLLIWFFTCKHWWHWIILVPLSMYVFQLFNILKQNFDVDEVEIVYVIPIMMVLVPFVYLIRAKLFSQMRANDLKSFEEELLQKRSFWDQIKDLFR</sequence>
<keyword evidence="1" id="KW-0812">Transmembrane</keyword>
<dbReference type="EMBL" id="JAUGQQ010000002">
    <property type="protein sequence ID" value="MDN3723449.1"/>
    <property type="molecule type" value="Genomic_DNA"/>
</dbReference>
<accession>A0ABT8DFQ3</accession>
<name>A0ABT8DFQ3_9FLAO</name>
<proteinExistence type="predicted"/>
<keyword evidence="1" id="KW-0472">Membrane</keyword>
<keyword evidence="1" id="KW-1133">Transmembrane helix</keyword>
<dbReference type="RefSeq" id="WP_290253541.1">
    <property type="nucleotide sequence ID" value="NZ_JAUGQQ010000002.1"/>
</dbReference>